<sequence length="253" mass="28303">MASRRRRSARFLAIATGVALDLGQSSCTTLVQGKFFGYFSSLAVFPLNTSRCSWIIQNPDPRRYTLYMKVLKPAGACDRQQIRTYQFDSFLESTRTYLGMESFDDVLNLYDSSTRYAFLQSNKQFLQMKQTATAAATESGRGRWKPAKAQDRDFSVEYLVVGNRNPSKAACQMLCKWLDTCLATSSSFHPCGIMQTPCSCASGEVLEQPSEILGLPKKKDCFKDGIYLENCVSSPKDGEVLNFLGAPYFGHLQ</sequence>
<accession>A0ACB8FE29</accession>
<gene>
    <name evidence="1" type="ORF">K3G42_019824</name>
</gene>
<dbReference type="Proteomes" id="UP000827872">
    <property type="component" value="Linkage Group LG09"/>
</dbReference>
<name>A0ACB8FE29_9SAUR</name>
<reference evidence="1" key="1">
    <citation type="submission" date="2021-08" db="EMBL/GenBank/DDBJ databases">
        <title>The first chromosome-level gecko genome reveals the dynamic sex chromosomes of Neotropical dwarf geckos (Sphaerodactylidae: Sphaerodactylus).</title>
        <authorList>
            <person name="Pinto B.J."/>
            <person name="Keating S.E."/>
            <person name="Gamble T."/>
        </authorList>
    </citation>
    <scope>NUCLEOTIDE SEQUENCE</scope>
    <source>
        <strain evidence="1">TG3544</strain>
    </source>
</reference>
<evidence type="ECO:0000313" key="2">
    <source>
        <dbReference type="Proteomes" id="UP000827872"/>
    </source>
</evidence>
<keyword evidence="2" id="KW-1185">Reference proteome</keyword>
<organism evidence="1 2">
    <name type="scientific">Sphaerodactylus townsendi</name>
    <dbReference type="NCBI Taxonomy" id="933632"/>
    <lineage>
        <taxon>Eukaryota</taxon>
        <taxon>Metazoa</taxon>
        <taxon>Chordata</taxon>
        <taxon>Craniata</taxon>
        <taxon>Vertebrata</taxon>
        <taxon>Euteleostomi</taxon>
        <taxon>Lepidosauria</taxon>
        <taxon>Squamata</taxon>
        <taxon>Bifurcata</taxon>
        <taxon>Gekkota</taxon>
        <taxon>Sphaerodactylidae</taxon>
        <taxon>Sphaerodactylus</taxon>
    </lineage>
</organism>
<evidence type="ECO:0000313" key="1">
    <source>
        <dbReference type="EMBL" id="KAH8003545.1"/>
    </source>
</evidence>
<dbReference type="EMBL" id="CM037622">
    <property type="protein sequence ID" value="KAH8003545.1"/>
    <property type="molecule type" value="Genomic_DNA"/>
</dbReference>
<comment type="caution">
    <text evidence="1">The sequence shown here is derived from an EMBL/GenBank/DDBJ whole genome shotgun (WGS) entry which is preliminary data.</text>
</comment>
<protein>
    <submittedName>
        <fullName evidence="1">Uncharacterized protein</fullName>
    </submittedName>
</protein>
<proteinExistence type="predicted"/>